<evidence type="ECO:0000313" key="4">
    <source>
        <dbReference type="WBParaSite" id="SBAD_0000853701-mRNA-1"/>
    </source>
</evidence>
<dbReference type="WBParaSite" id="SBAD_0000853701-mRNA-1">
    <property type="protein sequence ID" value="SBAD_0000853701-mRNA-1"/>
    <property type="gene ID" value="SBAD_0000853701"/>
</dbReference>
<dbReference type="AlphaFoldDB" id="A0A183IX83"/>
<proteinExistence type="predicted"/>
<name>A0A183IX83_9BILA</name>
<evidence type="ECO:0000313" key="2">
    <source>
        <dbReference type="EMBL" id="VDP15952.1"/>
    </source>
</evidence>
<dbReference type="EMBL" id="UZAM01011394">
    <property type="protein sequence ID" value="VDP15952.1"/>
    <property type="molecule type" value="Genomic_DNA"/>
</dbReference>
<protein>
    <submittedName>
        <fullName evidence="4">ELM2 domain-containing protein</fullName>
    </submittedName>
</protein>
<dbReference type="Proteomes" id="UP000270296">
    <property type="component" value="Unassembled WGS sequence"/>
</dbReference>
<feature type="region of interest" description="Disordered" evidence="1">
    <location>
        <begin position="82"/>
        <end position="114"/>
    </location>
</feature>
<evidence type="ECO:0000256" key="1">
    <source>
        <dbReference type="SAM" id="MobiDB-lite"/>
    </source>
</evidence>
<reference evidence="2 3" key="2">
    <citation type="submission" date="2018-11" db="EMBL/GenBank/DDBJ databases">
        <authorList>
            <consortium name="Pathogen Informatics"/>
        </authorList>
    </citation>
    <scope>NUCLEOTIDE SEQUENCE [LARGE SCALE GENOMIC DNA]</scope>
</reference>
<accession>A0A183IX83</accession>
<sequence>MVSAAWSSAQCPNKHVTFEPTERTVRTVIISSPGRSSARCLQRRTWKSAETAGSCGCQPCVARHSTGGGGLNCSSVPDDTMEMRHFPPPSAGFASDADGTAAEDAQSRPASSAVAGQHASVTAAMSVQSQNDIISQCKDLWALRAEYCDEERNCNDAEDTDDAETQRCPRWFAWDRSEEECGSVSSADSNEFVAEISSLNYYLAHLSIGHASAHSMEIEAIRNRYFKKYWKFYESSNSHASSMKRDFSESGQTHQGLMFFIADKNNVKYK</sequence>
<evidence type="ECO:0000313" key="3">
    <source>
        <dbReference type="Proteomes" id="UP000270296"/>
    </source>
</evidence>
<keyword evidence="3" id="KW-1185">Reference proteome</keyword>
<organism evidence="4">
    <name type="scientific">Soboliphyme baturini</name>
    <dbReference type="NCBI Taxonomy" id="241478"/>
    <lineage>
        <taxon>Eukaryota</taxon>
        <taxon>Metazoa</taxon>
        <taxon>Ecdysozoa</taxon>
        <taxon>Nematoda</taxon>
        <taxon>Enoplea</taxon>
        <taxon>Dorylaimia</taxon>
        <taxon>Dioctophymatida</taxon>
        <taxon>Dioctophymatoidea</taxon>
        <taxon>Soboliphymatidae</taxon>
        <taxon>Soboliphyme</taxon>
    </lineage>
</organism>
<gene>
    <name evidence="2" type="ORF">SBAD_LOCUS8230</name>
</gene>
<reference evidence="4" key="1">
    <citation type="submission" date="2016-06" db="UniProtKB">
        <authorList>
            <consortium name="WormBaseParasite"/>
        </authorList>
    </citation>
    <scope>IDENTIFICATION</scope>
</reference>